<name>A0A1G6ADC4_EUBOX</name>
<organism evidence="5 6">
    <name type="scientific">Eubacterium oxidoreducens</name>
    <dbReference type="NCBI Taxonomy" id="1732"/>
    <lineage>
        <taxon>Bacteria</taxon>
        <taxon>Bacillati</taxon>
        <taxon>Bacillota</taxon>
        <taxon>Clostridia</taxon>
        <taxon>Eubacteriales</taxon>
        <taxon>Eubacteriaceae</taxon>
        <taxon>Eubacterium</taxon>
    </lineage>
</organism>
<dbReference type="InterPro" id="IPR006626">
    <property type="entry name" value="PbH1"/>
</dbReference>
<dbReference type="SMART" id="SM00710">
    <property type="entry name" value="PbH1"/>
    <property type="match status" value="17"/>
</dbReference>
<feature type="domain" description="Right handed beta helix" evidence="4">
    <location>
        <begin position="542"/>
        <end position="648"/>
    </location>
</feature>
<dbReference type="InterPro" id="IPR022441">
    <property type="entry name" value="Para_beta_helix_rpt-2"/>
</dbReference>
<keyword evidence="2" id="KW-0677">Repeat</keyword>
<feature type="domain" description="Right handed beta helix" evidence="4">
    <location>
        <begin position="371"/>
        <end position="539"/>
    </location>
</feature>
<gene>
    <name evidence="5" type="ORF">SAMN02910417_00447</name>
</gene>
<evidence type="ECO:0000313" key="5">
    <source>
        <dbReference type="EMBL" id="SDB06382.1"/>
    </source>
</evidence>
<protein>
    <submittedName>
        <fullName evidence="5">Parallel beta-helix repeat (Two copies)</fullName>
    </submittedName>
</protein>
<evidence type="ECO:0000259" key="4">
    <source>
        <dbReference type="Pfam" id="PF13229"/>
    </source>
</evidence>
<evidence type="ECO:0000256" key="2">
    <source>
        <dbReference type="ARBA" id="ARBA00022737"/>
    </source>
</evidence>
<dbReference type="EMBL" id="FMXR01000005">
    <property type="protein sequence ID" value="SDB06382.1"/>
    <property type="molecule type" value="Genomic_DNA"/>
</dbReference>
<dbReference type="Proteomes" id="UP000199228">
    <property type="component" value="Unassembled WGS sequence"/>
</dbReference>
<dbReference type="PANTHER" id="PTHR22990">
    <property type="entry name" value="F-BOX ONLY PROTEIN"/>
    <property type="match status" value="1"/>
</dbReference>
<dbReference type="STRING" id="1732.SAMN02910417_00447"/>
<evidence type="ECO:0000313" key="6">
    <source>
        <dbReference type="Proteomes" id="UP000199228"/>
    </source>
</evidence>
<dbReference type="SUPFAM" id="SSF51126">
    <property type="entry name" value="Pectin lyase-like"/>
    <property type="match status" value="2"/>
</dbReference>
<sequence>MDEEFFGKGKIVKSFLKILIIICLVVLFPSTMKAMAGESATVQSEQATITVSAGSSTATGAAITYTGVQLIEVEGLSENREDMEENRTIMQNYLDEVKENQEDGTLYRLVVPKGTYYLSGYIKIYSNTWLDLTAGVTFKKGKASAGLVRCGLGNEASPTGYSSVENILIDGGCFDGNIAEFDENYLINNGISDSLLYFSLFRISHAQNIILRNVELNGDTNGHHLEICSSKGISVYGCSFKNYTGSKVKEAIQIEVANSDDNASSCEAFDDTICQNILIYKNTFSNLAKGIGNHFVVYGIYNKGIEIKDNTFSDIANAAVNPIGSINVAIENNTMKNVGRGVSYTALASSIKTANDPSKAKIVSSVNLVIRNNTITVSNSKSVSYNYNYAIYISGSDYQGKTYALSAVTIMGNTIHSYDAGIYLKSVSNSSVTNNKITESKKNSANNSIANGIVIKSASSNTVSGNTIGSSSGYKIEGCGIYIQDCKSHTVSNNKIYKTKTHGIYIAGDSNVNLLKDYVSGASGQGLKVMDGATVSVTGGSYTNCKKNGVYLSKSTLSMKQVKVCNNSSNGICVEEKSVLNIQNSKINANGNHGVGVYHDSQVKFSKNTISKNKENGISVVGATVNIYNNKLENNKANGISISEATSKSVIGGKSKGNQVNNNSGYGIIILQKSNVVVANNTCKNNESGVYIGTESKALLKKNKVTKNNTGITLVSTGQVTIKGNTITKNKSTGLSLYSVSKAVKMTNNTLCNKGTYEIYKSSSSGKNTNTTIKKMKLKGIKAKSKTIKGKTLKNTKLVLYRGNKKIASVKTDKDGKFTVKLKKKLKKGEIIKVKLKDTSGNSILRTIVVK</sequence>
<dbReference type="InterPro" id="IPR012334">
    <property type="entry name" value="Pectin_lyas_fold"/>
</dbReference>
<keyword evidence="6" id="KW-1185">Reference proteome</keyword>
<dbReference type="Gene3D" id="2.160.20.10">
    <property type="entry name" value="Single-stranded right-handed beta-helix, Pectin lyase-like"/>
    <property type="match status" value="3"/>
</dbReference>
<dbReference type="InterPro" id="IPR013783">
    <property type="entry name" value="Ig-like_fold"/>
</dbReference>
<accession>A0A1G6ADC4</accession>
<dbReference type="PANTHER" id="PTHR22990:SF15">
    <property type="entry name" value="F-BOX ONLY PROTEIN 10"/>
    <property type="match status" value="1"/>
</dbReference>
<keyword evidence="3" id="KW-0833">Ubl conjugation pathway</keyword>
<proteinExistence type="predicted"/>
<dbReference type="NCBIfam" id="TIGR03804">
    <property type="entry name" value="para_beta_helix"/>
    <property type="match status" value="1"/>
</dbReference>
<dbReference type="InterPro" id="IPR051550">
    <property type="entry name" value="SCF-Subunits/Alg-Epimerases"/>
</dbReference>
<dbReference type="Gene3D" id="2.60.40.10">
    <property type="entry name" value="Immunoglobulins"/>
    <property type="match status" value="1"/>
</dbReference>
<evidence type="ECO:0000256" key="3">
    <source>
        <dbReference type="ARBA" id="ARBA00022786"/>
    </source>
</evidence>
<dbReference type="InterPro" id="IPR011050">
    <property type="entry name" value="Pectin_lyase_fold/virulence"/>
</dbReference>
<dbReference type="Pfam" id="PF13229">
    <property type="entry name" value="Beta_helix"/>
    <property type="match status" value="3"/>
</dbReference>
<dbReference type="InterPro" id="IPR039448">
    <property type="entry name" value="Beta_helix"/>
</dbReference>
<comment type="pathway">
    <text evidence="1">Protein modification; protein ubiquitination.</text>
</comment>
<dbReference type="AlphaFoldDB" id="A0A1G6ADC4"/>
<evidence type="ECO:0000256" key="1">
    <source>
        <dbReference type="ARBA" id="ARBA00004906"/>
    </source>
</evidence>
<reference evidence="5 6" key="1">
    <citation type="submission" date="2016-10" db="EMBL/GenBank/DDBJ databases">
        <authorList>
            <person name="de Groot N.N."/>
        </authorList>
    </citation>
    <scope>NUCLEOTIDE SEQUENCE [LARGE SCALE GENOMIC DNA]</scope>
    <source>
        <strain evidence="5 6">DSM 3217</strain>
    </source>
</reference>
<feature type="domain" description="Right handed beta helix" evidence="4">
    <location>
        <begin position="656"/>
        <end position="783"/>
    </location>
</feature>